<proteinExistence type="inferred from homology"/>
<feature type="domain" description="Methyltransferase" evidence="5">
    <location>
        <begin position="59"/>
        <end position="153"/>
    </location>
</feature>
<dbReference type="PANTHER" id="PTHR43861:SF2">
    <property type="entry name" value="CARBOXY-S-ADENOSYL-L-METHIONINE SYNTHASE"/>
    <property type="match status" value="1"/>
</dbReference>
<evidence type="ECO:0000259" key="5">
    <source>
        <dbReference type="Pfam" id="PF13649"/>
    </source>
</evidence>
<dbReference type="Gene3D" id="3.40.50.150">
    <property type="entry name" value="Vaccinia Virus protein VP39"/>
    <property type="match status" value="1"/>
</dbReference>
<dbReference type="RefSeq" id="WP_066341757.1">
    <property type="nucleotide sequence ID" value="NZ_CP016503.1"/>
</dbReference>
<feature type="binding site" evidence="3">
    <location>
        <position position="194"/>
    </location>
    <ligand>
        <name>S-adenosyl-L-methionine</name>
        <dbReference type="ChEBI" id="CHEBI:59789"/>
    </ligand>
</feature>
<dbReference type="EMBL" id="CP016503">
    <property type="protein sequence ID" value="ANV98730.1"/>
    <property type="molecule type" value="Genomic_DNA"/>
</dbReference>
<gene>
    <name evidence="3" type="primary">cmoA</name>
    <name evidence="6" type="ORF">BBW65_02000</name>
</gene>
<dbReference type="NCBIfam" id="TIGR00740">
    <property type="entry name" value="carboxy-S-adenosyl-L-methionine synthase CmoA"/>
    <property type="match status" value="1"/>
</dbReference>
<dbReference type="PANTHER" id="PTHR43861">
    <property type="entry name" value="TRANS-ACONITATE 2-METHYLTRANSFERASE-RELATED"/>
    <property type="match status" value="1"/>
</dbReference>
<keyword evidence="7" id="KW-1185">Reference proteome</keyword>
<feature type="binding site" evidence="3 4">
    <location>
        <position position="127"/>
    </location>
    <ligand>
        <name>S-adenosyl-L-methionine</name>
        <dbReference type="ChEBI" id="CHEBI:59789"/>
    </ligand>
</feature>
<evidence type="ECO:0000256" key="3">
    <source>
        <dbReference type="HAMAP-Rule" id="MF_01589"/>
    </source>
</evidence>
<dbReference type="Pfam" id="PF13649">
    <property type="entry name" value="Methyltransf_25"/>
    <property type="match status" value="1"/>
</dbReference>
<dbReference type="PIRSF" id="PIRSF006325">
    <property type="entry name" value="MeTrfase_bac"/>
    <property type="match status" value="1"/>
</dbReference>
<organism evidence="6 7">
    <name type="scientific">Helicobacter enhydrae</name>
    <dbReference type="NCBI Taxonomy" id="222136"/>
    <lineage>
        <taxon>Bacteria</taxon>
        <taxon>Pseudomonadati</taxon>
        <taxon>Campylobacterota</taxon>
        <taxon>Epsilonproteobacteria</taxon>
        <taxon>Campylobacterales</taxon>
        <taxon>Helicobacteraceae</taxon>
        <taxon>Helicobacter</taxon>
    </lineage>
</organism>
<dbReference type="SUPFAM" id="SSF53335">
    <property type="entry name" value="S-adenosyl-L-methionine-dependent methyltransferases"/>
    <property type="match status" value="1"/>
</dbReference>
<dbReference type="HAMAP" id="MF_01589">
    <property type="entry name" value="Cx_SAM_synthase"/>
    <property type="match status" value="1"/>
</dbReference>
<dbReference type="InterPro" id="IPR005271">
    <property type="entry name" value="CmoA"/>
</dbReference>
<protein>
    <recommendedName>
        <fullName evidence="3">Carboxy-S-adenosyl-L-methionine synthase</fullName>
        <shortName evidence="3">Cx-SAM synthase</shortName>
        <ecNumber evidence="3">2.1.3.-</ecNumber>
    </recommendedName>
</protein>
<feature type="binding site" evidence="3">
    <location>
        <begin position="112"/>
        <end position="113"/>
    </location>
    <ligand>
        <name>S-adenosyl-L-methionine</name>
        <dbReference type="ChEBI" id="CHEBI:59789"/>
    </ligand>
</feature>
<comment type="function">
    <text evidence="3">Catalyzes the conversion of S-adenosyl-L-methionine (SAM) to carboxy-S-adenosyl-L-methionine (Cx-SAM).</text>
</comment>
<evidence type="ECO:0000313" key="6">
    <source>
        <dbReference type="EMBL" id="ANV98730.1"/>
    </source>
</evidence>
<evidence type="ECO:0000313" key="7">
    <source>
        <dbReference type="Proteomes" id="UP000092884"/>
    </source>
</evidence>
<comment type="caution">
    <text evidence="3">Lacks conserved residue(s) required for the propagation of feature annotation.</text>
</comment>
<sequence length="237" mass="27253">MQKDEIFRDKPLKQFEFDSQVASVFDDMIARSIPFYHQQIAILSDFATLHLPRHGRLYDLGSSTGNTLFDIHQKTKNQDCTLIGIDSSSSMCANATLKAQAYGYEIEFVQADLLDYPLLPSDVILANYTLQFIRPPIRNKAIEKIFASLKPGGIFLMSEKIICEDKTLDLQMIDYYLAYKKAQGYSSSEIAQKREALENVLIPYTQQENETMLRNAGFQHIEILFRWINFVIFIAKK</sequence>
<evidence type="ECO:0000256" key="2">
    <source>
        <dbReference type="ARBA" id="ARBA00022691"/>
    </source>
</evidence>
<evidence type="ECO:0000256" key="1">
    <source>
        <dbReference type="ARBA" id="ARBA00022679"/>
    </source>
</evidence>
<comment type="similarity">
    <text evidence="3">Belongs to the class I-like SAM-binding methyltransferase superfamily. Cx-SAM synthase family.</text>
</comment>
<dbReference type="GO" id="GO:0016743">
    <property type="term" value="F:carboxyl- or carbamoyltransferase activity"/>
    <property type="evidence" value="ECO:0007669"/>
    <property type="project" value="UniProtKB-UniRule"/>
</dbReference>
<dbReference type="EC" id="2.1.3.-" evidence="3"/>
<dbReference type="InterPro" id="IPR041698">
    <property type="entry name" value="Methyltransf_25"/>
</dbReference>
<name>A0A1B1U7L8_9HELI</name>
<keyword evidence="1 3" id="KW-0808">Transferase</keyword>
<dbReference type="CDD" id="cd02440">
    <property type="entry name" value="AdoMet_MTases"/>
    <property type="match status" value="1"/>
</dbReference>
<dbReference type="AlphaFoldDB" id="A0A1B1U7L8"/>
<dbReference type="InterPro" id="IPR029063">
    <property type="entry name" value="SAM-dependent_MTases_sf"/>
</dbReference>
<dbReference type="GO" id="GO:0002098">
    <property type="term" value="P:tRNA wobble uridine modification"/>
    <property type="evidence" value="ECO:0007669"/>
    <property type="project" value="InterPro"/>
</dbReference>
<feature type="binding site" evidence="3 4">
    <location>
        <begin position="61"/>
        <end position="63"/>
    </location>
    <ligand>
        <name>S-adenosyl-L-methionine</name>
        <dbReference type="ChEBI" id="CHEBI:59789"/>
    </ligand>
</feature>
<comment type="catalytic activity">
    <reaction evidence="3">
        <text>prephenate + S-adenosyl-L-methionine = carboxy-S-adenosyl-L-methionine + 3-phenylpyruvate + H2O</text>
        <dbReference type="Rhea" id="RHEA:51692"/>
        <dbReference type="ChEBI" id="CHEBI:15377"/>
        <dbReference type="ChEBI" id="CHEBI:18005"/>
        <dbReference type="ChEBI" id="CHEBI:29934"/>
        <dbReference type="ChEBI" id="CHEBI:59789"/>
        <dbReference type="ChEBI" id="CHEBI:134278"/>
    </reaction>
</comment>
<reference evidence="7" key="1">
    <citation type="submission" date="2016-07" db="EMBL/GenBank/DDBJ databases">
        <authorList>
            <person name="Florea S."/>
            <person name="Webb J.S."/>
            <person name="Jaromczyk J."/>
            <person name="Schardl C.L."/>
        </authorList>
    </citation>
    <scope>NUCLEOTIDE SEQUENCE [LARGE SCALE GENOMIC DNA]</scope>
    <source>
        <strain evidence="7">MIT 01-6242</strain>
    </source>
</reference>
<dbReference type="OrthoDB" id="5386938at2"/>
<keyword evidence="2 3" id="KW-0949">S-adenosyl-L-methionine</keyword>
<feature type="binding site" evidence="3 4">
    <location>
        <position position="36"/>
    </location>
    <ligand>
        <name>S-adenosyl-L-methionine</name>
        <dbReference type="ChEBI" id="CHEBI:59789"/>
    </ligand>
</feature>
<evidence type="ECO:0000256" key="4">
    <source>
        <dbReference type="PIRSR" id="PIRSR006325-1"/>
    </source>
</evidence>
<dbReference type="Proteomes" id="UP000092884">
    <property type="component" value="Chromosome"/>
</dbReference>
<dbReference type="GO" id="GO:1904047">
    <property type="term" value="F:S-adenosyl-L-methionine binding"/>
    <property type="evidence" value="ECO:0007669"/>
    <property type="project" value="UniProtKB-UniRule"/>
</dbReference>
<dbReference type="KEGG" id="het:BBW65_02000"/>
<accession>A0A1B1U7L8</accession>
<dbReference type="STRING" id="222136.BBW65_02000"/>